<organism evidence="2 3">
    <name type="scientific">Sphaeroforma arctica JP610</name>
    <dbReference type="NCBI Taxonomy" id="667725"/>
    <lineage>
        <taxon>Eukaryota</taxon>
        <taxon>Ichthyosporea</taxon>
        <taxon>Ichthyophonida</taxon>
        <taxon>Sphaeroforma</taxon>
    </lineage>
</organism>
<dbReference type="Gene3D" id="2.40.50.120">
    <property type="match status" value="1"/>
</dbReference>
<dbReference type="InterPro" id="IPR008993">
    <property type="entry name" value="TIMP-like_OB-fold"/>
</dbReference>
<evidence type="ECO:0000256" key="1">
    <source>
        <dbReference type="SAM" id="SignalP"/>
    </source>
</evidence>
<name>A0A0L0FQV3_9EUKA</name>
<gene>
    <name evidence="2" type="ORF">SARC_08453</name>
</gene>
<evidence type="ECO:0000313" key="2">
    <source>
        <dbReference type="EMBL" id="KNC79145.1"/>
    </source>
</evidence>
<reference evidence="2 3" key="1">
    <citation type="submission" date="2011-02" db="EMBL/GenBank/DDBJ databases">
        <title>The Genome Sequence of Sphaeroforma arctica JP610.</title>
        <authorList>
            <consortium name="The Broad Institute Genome Sequencing Platform"/>
            <person name="Russ C."/>
            <person name="Cuomo C."/>
            <person name="Young S.K."/>
            <person name="Zeng Q."/>
            <person name="Gargeya S."/>
            <person name="Alvarado L."/>
            <person name="Berlin A."/>
            <person name="Chapman S.B."/>
            <person name="Chen Z."/>
            <person name="Freedman E."/>
            <person name="Gellesch M."/>
            <person name="Goldberg J."/>
            <person name="Griggs A."/>
            <person name="Gujja S."/>
            <person name="Heilman E."/>
            <person name="Heiman D."/>
            <person name="Howarth C."/>
            <person name="Mehta T."/>
            <person name="Neiman D."/>
            <person name="Pearson M."/>
            <person name="Roberts A."/>
            <person name="Saif S."/>
            <person name="Shea T."/>
            <person name="Shenoy N."/>
            <person name="Sisk P."/>
            <person name="Stolte C."/>
            <person name="Sykes S."/>
            <person name="White J."/>
            <person name="Yandava C."/>
            <person name="Burger G."/>
            <person name="Gray M.W."/>
            <person name="Holland P.W.H."/>
            <person name="King N."/>
            <person name="Lang F.B.F."/>
            <person name="Roger A.J."/>
            <person name="Ruiz-Trillo I."/>
            <person name="Haas B."/>
            <person name="Nusbaum C."/>
            <person name="Birren B."/>
        </authorList>
    </citation>
    <scope>NUCLEOTIDE SEQUENCE [LARGE SCALE GENOMIC DNA]</scope>
    <source>
        <strain evidence="2 3">JP610</strain>
    </source>
</reference>
<accession>A0A0L0FQV3</accession>
<feature type="chain" id="PRO_5005538840" description="Antistasin-like domain-containing protein" evidence="1">
    <location>
        <begin position="37"/>
        <end position="242"/>
    </location>
</feature>
<dbReference type="RefSeq" id="XP_014153047.1">
    <property type="nucleotide sequence ID" value="XM_014297572.1"/>
</dbReference>
<evidence type="ECO:0008006" key="4">
    <source>
        <dbReference type="Google" id="ProtNLM"/>
    </source>
</evidence>
<keyword evidence="3" id="KW-1185">Reference proteome</keyword>
<dbReference type="Proteomes" id="UP000054560">
    <property type="component" value="Unassembled WGS sequence"/>
</dbReference>
<keyword evidence="1" id="KW-0732">Signal</keyword>
<dbReference type="SUPFAM" id="SSF50242">
    <property type="entry name" value="TIMP-like"/>
    <property type="match status" value="1"/>
</dbReference>
<feature type="signal peptide" evidence="1">
    <location>
        <begin position="1"/>
        <end position="36"/>
    </location>
</feature>
<sequence>MLGGRNLATTGPSRIVSASLLLFVAIVTFNTQACSACSCPYVTIKEQLCFSDWLAVVTVDVQVEELQLLAKTIADIEVGAVNEVLIIPLSNSSHSNNVNSCDLGPDDFIDGGTYVLAGKEENGTLSINMCYYHILWTDVDEADRQMFLDWNDSDYNEMCKDHCPPGCLEYFDGCNTCGCTFEGDLFDCSTAVCDEEQTVDPLCTCSATEPSSQCELECTAGFTTDLRGCAQCECIPDNNLAV</sequence>
<dbReference type="GeneID" id="25908957"/>
<proteinExistence type="predicted"/>
<protein>
    <recommendedName>
        <fullName evidence="4">Antistasin-like domain-containing protein</fullName>
    </recommendedName>
</protein>
<dbReference type="AlphaFoldDB" id="A0A0L0FQV3"/>
<evidence type="ECO:0000313" key="3">
    <source>
        <dbReference type="Proteomes" id="UP000054560"/>
    </source>
</evidence>
<dbReference type="EMBL" id="KQ242357">
    <property type="protein sequence ID" value="KNC79145.1"/>
    <property type="molecule type" value="Genomic_DNA"/>
</dbReference>